<evidence type="ECO:0000313" key="2">
    <source>
        <dbReference type="EMBL" id="RMV12777.1"/>
    </source>
</evidence>
<evidence type="ECO:0000313" key="3">
    <source>
        <dbReference type="Proteomes" id="UP000272703"/>
    </source>
</evidence>
<name>A0A3M6A0H8_PSESS</name>
<proteinExistence type="predicted"/>
<dbReference type="EMBL" id="RBUN01000450">
    <property type="protein sequence ID" value="RMV12777.1"/>
    <property type="molecule type" value="Genomic_DNA"/>
</dbReference>
<sequence>MTTEGAAVAAGGEQLRRPAPCQTGTYRHTVAQTLGQGHDVRHDALVLKGKPLAGPPHAGLDFVEHQQPVTPRAALPQRLEIPGWRDLRAAFALNRLHQYCDNAVPVSFADLVERRQIAKGYFDVIPRQGAEAQAHSRSVTGRQCAQRAAVKGVFHDHHQRPFDVLVPAVQACQLQRSLVGLGTGVIEKHPIQPRQTGQFLRQTLLPVNAVKIGSVQQQPRLIPNGLYQQRMRMADIGHRHARHSIQVLAPALVPQTRAQATGEAQGQSLVSAHQAGSRHDVKLLGYVSVFAVSLTTPYG</sequence>
<dbReference type="Proteomes" id="UP000272703">
    <property type="component" value="Unassembled WGS sequence"/>
</dbReference>
<comment type="caution">
    <text evidence="2">The sequence shown here is derived from an EMBL/GenBank/DDBJ whole genome shotgun (WGS) entry which is preliminary data.</text>
</comment>
<accession>A0A3M6A0H8</accession>
<feature type="region of interest" description="Disordered" evidence="1">
    <location>
        <begin position="1"/>
        <end position="20"/>
    </location>
</feature>
<gene>
    <name evidence="2" type="ORF">ALP16_05395</name>
</gene>
<protein>
    <submittedName>
        <fullName evidence="2">Uncharacterized protein</fullName>
    </submittedName>
</protein>
<reference evidence="2 3" key="1">
    <citation type="submission" date="2018-08" db="EMBL/GenBank/DDBJ databases">
        <title>Recombination of ecologically and evolutionarily significant loci maintains genetic cohesion in the Pseudomonas syringae species complex.</title>
        <authorList>
            <person name="Dillon M."/>
            <person name="Thakur S."/>
            <person name="Almeida R.N.D."/>
            <person name="Weir B.S."/>
            <person name="Guttman D.S."/>
        </authorList>
    </citation>
    <scope>NUCLEOTIDE SEQUENCE [LARGE SCALE GENOMIC DNA]</scope>
    <source>
        <strain evidence="2 3">ICMP 11897</strain>
    </source>
</reference>
<evidence type="ECO:0000256" key="1">
    <source>
        <dbReference type="SAM" id="MobiDB-lite"/>
    </source>
</evidence>
<dbReference type="AlphaFoldDB" id="A0A3M6A0H8"/>
<organism evidence="2 3">
    <name type="scientific">Pseudomonas savastanoi</name>
    <name type="common">Pseudomonas syringae pv. savastanoi</name>
    <dbReference type="NCBI Taxonomy" id="29438"/>
    <lineage>
        <taxon>Bacteria</taxon>
        <taxon>Pseudomonadati</taxon>
        <taxon>Pseudomonadota</taxon>
        <taxon>Gammaproteobacteria</taxon>
        <taxon>Pseudomonadales</taxon>
        <taxon>Pseudomonadaceae</taxon>
        <taxon>Pseudomonas</taxon>
    </lineage>
</organism>
<feature type="compositionally biased region" description="Low complexity" evidence="1">
    <location>
        <begin position="1"/>
        <end position="12"/>
    </location>
</feature>